<feature type="compositionally biased region" description="Basic and acidic residues" evidence="1">
    <location>
        <begin position="23"/>
        <end position="41"/>
    </location>
</feature>
<reference evidence="2" key="2">
    <citation type="submission" date="2013-10" db="EMBL/GenBank/DDBJ databases">
        <authorList>
            <person name="Aslett M."/>
        </authorList>
    </citation>
    <scope>NUCLEOTIDE SEQUENCE [LARGE SCALE GENOMIC DNA]</scope>
    <source>
        <strain evidence="2">Weybridge</strain>
    </source>
</reference>
<feature type="compositionally biased region" description="Low complexity" evidence="1">
    <location>
        <begin position="58"/>
        <end position="72"/>
    </location>
</feature>
<feature type="region of interest" description="Disordered" evidence="1">
    <location>
        <begin position="102"/>
        <end position="177"/>
    </location>
</feature>
<protein>
    <submittedName>
        <fullName evidence="2">Uncharacterized protein</fullName>
    </submittedName>
</protein>
<evidence type="ECO:0000313" key="2">
    <source>
        <dbReference type="EMBL" id="CDJ61039.1"/>
    </source>
</evidence>
<feature type="region of interest" description="Disordered" evidence="1">
    <location>
        <begin position="17"/>
        <end position="87"/>
    </location>
</feature>
<dbReference type="VEuPathDB" id="ToxoDB:EMWEY_00037340"/>
<dbReference type="OMA" id="EFHRARE"/>
<evidence type="ECO:0000313" key="3">
    <source>
        <dbReference type="Proteomes" id="UP000030763"/>
    </source>
</evidence>
<accession>U6MF25</accession>
<dbReference type="AlphaFoldDB" id="U6MF25"/>
<feature type="non-terminal residue" evidence="2">
    <location>
        <position position="1"/>
    </location>
</feature>
<reference evidence="2" key="1">
    <citation type="submission" date="2013-10" db="EMBL/GenBank/DDBJ databases">
        <title>Genomic analysis of the causative agents of coccidiosis in chickens.</title>
        <authorList>
            <person name="Reid A.J."/>
            <person name="Blake D."/>
            <person name="Billington K."/>
            <person name="Browne H."/>
            <person name="Dunn M."/>
            <person name="Hung S."/>
            <person name="Kawahara F."/>
            <person name="Miranda-Saavedra D."/>
            <person name="Mourier T."/>
            <person name="Nagra H."/>
            <person name="Otto T.D."/>
            <person name="Rawlings N."/>
            <person name="Sanchez A."/>
            <person name="Sanders M."/>
            <person name="Subramaniam C."/>
            <person name="Tay Y."/>
            <person name="Dear P."/>
            <person name="Doerig C."/>
            <person name="Gruber A."/>
            <person name="Parkinson J."/>
            <person name="Shirley M."/>
            <person name="Wan K.L."/>
            <person name="Berriman M."/>
            <person name="Tomley F."/>
            <person name="Pain A."/>
        </authorList>
    </citation>
    <scope>NUCLEOTIDE SEQUENCE [LARGE SCALE GENOMIC DNA]</scope>
    <source>
        <strain evidence="2">Weybridge</strain>
    </source>
</reference>
<dbReference type="Proteomes" id="UP000030763">
    <property type="component" value="Unassembled WGS sequence"/>
</dbReference>
<dbReference type="GeneID" id="25337720"/>
<evidence type="ECO:0000256" key="1">
    <source>
        <dbReference type="SAM" id="MobiDB-lite"/>
    </source>
</evidence>
<proteinExistence type="predicted"/>
<gene>
    <name evidence="2" type="ORF">EMWEY_00037340</name>
</gene>
<organism evidence="2 3">
    <name type="scientific">Eimeria maxima</name>
    <name type="common">Coccidian parasite</name>
    <dbReference type="NCBI Taxonomy" id="5804"/>
    <lineage>
        <taxon>Eukaryota</taxon>
        <taxon>Sar</taxon>
        <taxon>Alveolata</taxon>
        <taxon>Apicomplexa</taxon>
        <taxon>Conoidasida</taxon>
        <taxon>Coccidia</taxon>
        <taxon>Eucoccidiorida</taxon>
        <taxon>Eimeriorina</taxon>
        <taxon>Eimeriidae</taxon>
        <taxon>Eimeria</taxon>
    </lineage>
</organism>
<sequence>VTEEEFEFYEALRAQDRRKKLARQKEEDMMRDEFHKAREASLKAGSASSSHTHRSTESEGSLSSGGKPSPFSMLGLQKQRSKMSSPFGDECIFEVTTKVFQEKQRKRALESRPSLHLIIKKPKSAQSATTPSGEKAEDAKGGEGEEKAAAAVSSESSSKDSKVSSTTPADAKEEDKNVFASLCEAYGDSDSDGSG</sequence>
<dbReference type="RefSeq" id="XP_013337689.1">
    <property type="nucleotide sequence ID" value="XM_013482235.1"/>
</dbReference>
<feature type="compositionally biased region" description="Basic and acidic residues" evidence="1">
    <location>
        <begin position="134"/>
        <end position="148"/>
    </location>
</feature>
<name>U6MF25_EIMMA</name>
<keyword evidence="3" id="KW-1185">Reference proteome</keyword>
<dbReference type="EMBL" id="HG721989">
    <property type="protein sequence ID" value="CDJ61039.1"/>
    <property type="molecule type" value="Genomic_DNA"/>
</dbReference>
<dbReference type="OrthoDB" id="346698at2759"/>